<protein>
    <submittedName>
        <fullName evidence="1">Uncharacterized protein</fullName>
    </submittedName>
</protein>
<sequence>MTTWVTLANNAGQLQLHYITGLFCTDILNFTLDSGAYKLH</sequence>
<name>A0A0E9TCN3_ANGAN</name>
<dbReference type="AlphaFoldDB" id="A0A0E9TCN3"/>
<accession>A0A0E9TCN3</accession>
<proteinExistence type="predicted"/>
<evidence type="ECO:0000313" key="1">
    <source>
        <dbReference type="EMBL" id="JAH50478.1"/>
    </source>
</evidence>
<organism evidence="1">
    <name type="scientific">Anguilla anguilla</name>
    <name type="common">European freshwater eel</name>
    <name type="synonym">Muraena anguilla</name>
    <dbReference type="NCBI Taxonomy" id="7936"/>
    <lineage>
        <taxon>Eukaryota</taxon>
        <taxon>Metazoa</taxon>
        <taxon>Chordata</taxon>
        <taxon>Craniata</taxon>
        <taxon>Vertebrata</taxon>
        <taxon>Euteleostomi</taxon>
        <taxon>Actinopterygii</taxon>
        <taxon>Neopterygii</taxon>
        <taxon>Teleostei</taxon>
        <taxon>Anguilliformes</taxon>
        <taxon>Anguillidae</taxon>
        <taxon>Anguilla</taxon>
    </lineage>
</organism>
<dbReference type="EMBL" id="GBXM01058099">
    <property type="protein sequence ID" value="JAH50478.1"/>
    <property type="molecule type" value="Transcribed_RNA"/>
</dbReference>
<reference evidence="1" key="1">
    <citation type="submission" date="2014-11" db="EMBL/GenBank/DDBJ databases">
        <authorList>
            <person name="Amaro Gonzalez C."/>
        </authorList>
    </citation>
    <scope>NUCLEOTIDE SEQUENCE</scope>
</reference>
<reference evidence="1" key="2">
    <citation type="journal article" date="2015" name="Fish Shellfish Immunol.">
        <title>Early steps in the European eel (Anguilla anguilla)-Vibrio vulnificus interaction in the gills: Role of the RtxA13 toxin.</title>
        <authorList>
            <person name="Callol A."/>
            <person name="Pajuelo D."/>
            <person name="Ebbesson L."/>
            <person name="Teles M."/>
            <person name="MacKenzie S."/>
            <person name="Amaro C."/>
        </authorList>
    </citation>
    <scope>NUCLEOTIDE SEQUENCE</scope>
</reference>